<proteinExistence type="inferred from homology"/>
<dbReference type="Pfam" id="PF12626">
    <property type="entry name" value="PolyA_pol_arg_C"/>
    <property type="match status" value="1"/>
</dbReference>
<dbReference type="InterPro" id="IPR043519">
    <property type="entry name" value="NT_sf"/>
</dbReference>
<evidence type="ECO:0000256" key="6">
    <source>
        <dbReference type="ARBA" id="ARBA00023163"/>
    </source>
</evidence>
<dbReference type="InterPro" id="IPR052191">
    <property type="entry name" value="tRNA_ntf/polyA_polymerase_I"/>
</dbReference>
<feature type="domain" description="tRNA nucleotidyltransferase/poly(A) polymerase RNA and SrmB- binding" evidence="12">
    <location>
        <begin position="203"/>
        <end position="263"/>
    </location>
</feature>
<evidence type="ECO:0000313" key="13">
    <source>
        <dbReference type="EMBL" id="MCX2525095.1"/>
    </source>
</evidence>
<feature type="active site" evidence="7">
    <location>
        <position position="66"/>
    </location>
</feature>
<evidence type="ECO:0000256" key="1">
    <source>
        <dbReference type="ARBA" id="ARBA00022664"/>
    </source>
</evidence>
<dbReference type="InterPro" id="IPR010206">
    <property type="entry name" value="PolA_pol_I"/>
</dbReference>
<evidence type="ECO:0000256" key="7">
    <source>
        <dbReference type="HAMAP-Rule" id="MF_00957"/>
    </source>
</evidence>
<dbReference type="EC" id="2.7.7.19" evidence="7"/>
<keyword evidence="13" id="KW-0548">Nucleotidyltransferase</keyword>
<organism evidence="13 14">
    <name type="scientific">Larsenimonas rhizosphaerae</name>
    <dbReference type="NCBI Taxonomy" id="2944682"/>
    <lineage>
        <taxon>Bacteria</taxon>
        <taxon>Pseudomonadati</taxon>
        <taxon>Pseudomonadota</taxon>
        <taxon>Gammaproteobacteria</taxon>
        <taxon>Oceanospirillales</taxon>
        <taxon>Halomonadaceae</taxon>
        <taxon>Larsenimonas</taxon>
    </lineage>
</organism>
<dbReference type="NCBIfam" id="TIGR01942">
    <property type="entry name" value="pcnB"/>
    <property type="match status" value="1"/>
</dbReference>
<comment type="catalytic activity">
    <reaction evidence="7">
        <text>RNA(n) + ATP = RNA(n)-3'-adenine ribonucleotide + diphosphate</text>
        <dbReference type="Rhea" id="RHEA:11332"/>
        <dbReference type="Rhea" id="RHEA-COMP:14527"/>
        <dbReference type="Rhea" id="RHEA-COMP:17347"/>
        <dbReference type="ChEBI" id="CHEBI:30616"/>
        <dbReference type="ChEBI" id="CHEBI:33019"/>
        <dbReference type="ChEBI" id="CHEBI:140395"/>
        <dbReference type="ChEBI" id="CHEBI:173115"/>
        <dbReference type="EC" id="2.7.7.19"/>
    </reaction>
</comment>
<accession>A0AA42CYF3</accession>
<evidence type="ECO:0000259" key="11">
    <source>
        <dbReference type="Pfam" id="PF12626"/>
    </source>
</evidence>
<dbReference type="EMBL" id="JAPIVE010000004">
    <property type="protein sequence ID" value="MCX2525095.1"/>
    <property type="molecule type" value="Genomic_DNA"/>
</dbReference>
<feature type="active site" evidence="7">
    <location>
        <position position="145"/>
    </location>
</feature>
<dbReference type="GO" id="GO:0005524">
    <property type="term" value="F:ATP binding"/>
    <property type="evidence" value="ECO:0007669"/>
    <property type="project" value="UniProtKB-UniRule"/>
</dbReference>
<dbReference type="SUPFAM" id="SSF81891">
    <property type="entry name" value="Poly A polymerase C-terminal region-like"/>
    <property type="match status" value="1"/>
</dbReference>
<dbReference type="PANTHER" id="PTHR43051:SF1">
    <property type="entry name" value="POLYNUCLEOTIDE ADENYLYLTRANSFERASE FAMILY PROTEIN"/>
    <property type="match status" value="1"/>
</dbReference>
<dbReference type="HAMAP" id="MF_00957">
    <property type="entry name" value="PolyA_pol"/>
    <property type="match status" value="1"/>
</dbReference>
<feature type="region of interest" description="Disordered" evidence="9">
    <location>
        <begin position="417"/>
        <end position="444"/>
    </location>
</feature>
<reference evidence="13" key="1">
    <citation type="submission" date="2022-11" db="EMBL/GenBank/DDBJ databases">
        <title>Larsenimonas rhizosphaerae sp. nov., isolated from a tidal mudflat.</title>
        <authorList>
            <person name="Lee S.D."/>
            <person name="Kim I.S."/>
        </authorList>
    </citation>
    <scope>NUCLEOTIDE SEQUENCE</scope>
    <source>
        <strain evidence="13">GH2-1</strain>
    </source>
</reference>
<dbReference type="Proteomes" id="UP001165678">
    <property type="component" value="Unassembled WGS sequence"/>
</dbReference>
<feature type="active site" evidence="7">
    <location>
        <position position="64"/>
    </location>
</feature>
<keyword evidence="6 7" id="KW-0804">Transcription</keyword>
<dbReference type="Pfam" id="PF12627">
    <property type="entry name" value="PolyA_pol_RNAbd"/>
    <property type="match status" value="1"/>
</dbReference>
<evidence type="ECO:0000256" key="8">
    <source>
        <dbReference type="RuleBase" id="RU003953"/>
    </source>
</evidence>
<evidence type="ECO:0000256" key="2">
    <source>
        <dbReference type="ARBA" id="ARBA00022679"/>
    </source>
</evidence>
<keyword evidence="1 7" id="KW-0507">mRNA processing</keyword>
<evidence type="ECO:0000259" key="10">
    <source>
        <dbReference type="Pfam" id="PF01743"/>
    </source>
</evidence>
<evidence type="ECO:0000256" key="4">
    <source>
        <dbReference type="ARBA" id="ARBA00022840"/>
    </source>
</evidence>
<dbReference type="GO" id="GO:1990817">
    <property type="term" value="F:poly(A) RNA polymerase activity"/>
    <property type="evidence" value="ECO:0007669"/>
    <property type="project" value="UniProtKB-UniRule"/>
</dbReference>
<evidence type="ECO:0000256" key="9">
    <source>
        <dbReference type="SAM" id="MobiDB-lite"/>
    </source>
</evidence>
<comment type="similarity">
    <text evidence="7 8">Belongs to the tRNA nucleotidyltransferase/poly(A) polymerase family.</text>
</comment>
<comment type="function">
    <text evidence="7">Adds poly(A) tail to the 3' end of many RNAs, which usually targets these RNAs for decay. Plays a significant role in the global control of gene expression, through influencing the rate of transcript degradation, and in the general RNA quality control.</text>
</comment>
<dbReference type="FunFam" id="3.30.460.10:FF:000035">
    <property type="entry name" value="Poly(A) polymerase I"/>
    <property type="match status" value="1"/>
</dbReference>
<evidence type="ECO:0000256" key="3">
    <source>
        <dbReference type="ARBA" id="ARBA00022741"/>
    </source>
</evidence>
<protein>
    <recommendedName>
        <fullName evidence="7">Poly(A) polymerase I</fullName>
        <shortName evidence="7">PAP I</shortName>
        <ecNumber evidence="7">2.7.7.19</ecNumber>
    </recommendedName>
</protein>
<dbReference type="SUPFAM" id="SSF81301">
    <property type="entry name" value="Nucleotidyltransferase"/>
    <property type="match status" value="1"/>
</dbReference>
<dbReference type="GO" id="GO:0003723">
    <property type="term" value="F:RNA binding"/>
    <property type="evidence" value="ECO:0007669"/>
    <property type="project" value="UniProtKB-UniRule"/>
</dbReference>
<evidence type="ECO:0000256" key="5">
    <source>
        <dbReference type="ARBA" id="ARBA00022884"/>
    </source>
</evidence>
<keyword evidence="2 7" id="KW-0808">Transferase</keyword>
<sequence>MNTPTSSPHIASPRILTRDEHSLSRRMINESALKVLYRLNRAGFEAYLVGGCVRDSLLGKQPKDFDVATNATPEEVNDLFRNARIIGRRFRIVHVRFGREIIEVTTFRGQHGDAEDSPHAQQSDAGLLLRDNVWGSVDQDAIRRDFTINALYYNIDDFSIHDWANGLDDLDNRLVRMIGDPETRYREDPVRMLRAARFSAKLDFDIEESTREPILELAPLLLQIPPARLFEEVLKLFLSGQALATYDVLRELNLFPMLFPPTAESFEHLPWADRLIRQALENTDTRIREDKPVTPAFLYGAFLWPAVQLEAQRLEDEGVPVMPAFQQASQQVIHRQLQHTSIPKRFSFPMRDIWELQHRLPRRKGKHAFQSREHPRFRAAYDFLLLREQAGELEPGLGQWWTDFQVASEQQQREMIEAVSGQAPSSVKAPRRPRRRKRRTPPTS</sequence>
<gene>
    <name evidence="7 13" type="primary">pcnB</name>
    <name evidence="13" type="ORF">OQ287_12655</name>
</gene>
<dbReference type="GO" id="GO:0043633">
    <property type="term" value="P:polyadenylation-dependent RNA catabolic process"/>
    <property type="evidence" value="ECO:0007669"/>
    <property type="project" value="InterPro"/>
</dbReference>
<dbReference type="Gene3D" id="1.10.3090.10">
    <property type="entry name" value="cca-adding enzyme, domain 2"/>
    <property type="match status" value="1"/>
</dbReference>
<dbReference type="AlphaFoldDB" id="A0AA42CYF3"/>
<dbReference type="Gene3D" id="3.30.460.10">
    <property type="entry name" value="Beta Polymerase, domain 2"/>
    <property type="match status" value="1"/>
</dbReference>
<dbReference type="GO" id="GO:0006397">
    <property type="term" value="P:mRNA processing"/>
    <property type="evidence" value="ECO:0007669"/>
    <property type="project" value="UniProtKB-KW"/>
</dbReference>
<feature type="compositionally biased region" description="Basic residues" evidence="9">
    <location>
        <begin position="429"/>
        <end position="444"/>
    </location>
</feature>
<keyword evidence="3 7" id="KW-0547">Nucleotide-binding</keyword>
<dbReference type="Pfam" id="PF01743">
    <property type="entry name" value="PolyA_pol"/>
    <property type="match status" value="1"/>
</dbReference>
<keyword evidence="5 7" id="KW-0694">RNA-binding</keyword>
<dbReference type="InterPro" id="IPR025866">
    <property type="entry name" value="PolyA_pol_arg_C_dom"/>
</dbReference>
<evidence type="ECO:0000313" key="14">
    <source>
        <dbReference type="Proteomes" id="UP001165678"/>
    </source>
</evidence>
<feature type="domain" description="Poly A polymerase head" evidence="10">
    <location>
        <begin position="46"/>
        <end position="176"/>
    </location>
</feature>
<dbReference type="InterPro" id="IPR032828">
    <property type="entry name" value="PolyA_RNA-bd"/>
</dbReference>
<name>A0AA42CYF3_9GAMM</name>
<comment type="caution">
    <text evidence="13">The sequence shown here is derived from an EMBL/GenBank/DDBJ whole genome shotgun (WGS) entry which is preliminary data.</text>
</comment>
<dbReference type="CDD" id="cd05398">
    <property type="entry name" value="NT_ClassII-CCAase"/>
    <property type="match status" value="1"/>
</dbReference>
<dbReference type="PANTHER" id="PTHR43051">
    <property type="entry name" value="POLYNUCLEOTIDE ADENYLYLTRANSFERASE FAMILY PROTEIN"/>
    <property type="match status" value="1"/>
</dbReference>
<keyword evidence="14" id="KW-1185">Reference proteome</keyword>
<evidence type="ECO:0000259" key="12">
    <source>
        <dbReference type="Pfam" id="PF12627"/>
    </source>
</evidence>
<dbReference type="InterPro" id="IPR002646">
    <property type="entry name" value="PolA_pol_head_dom"/>
</dbReference>
<feature type="domain" description="Polymerase A arginine-rich C-terminal" evidence="11">
    <location>
        <begin position="318"/>
        <end position="438"/>
    </location>
</feature>
<keyword evidence="4 7" id="KW-0067">ATP-binding</keyword>